<dbReference type="Pfam" id="PF00106">
    <property type="entry name" value="adh_short"/>
    <property type="match status" value="1"/>
</dbReference>
<evidence type="ECO:0000256" key="3">
    <source>
        <dbReference type="RuleBase" id="RU000363"/>
    </source>
</evidence>
<dbReference type="InterPro" id="IPR036291">
    <property type="entry name" value="NAD(P)-bd_dom_sf"/>
</dbReference>
<dbReference type="PRINTS" id="PR00080">
    <property type="entry name" value="SDRFAMILY"/>
</dbReference>
<evidence type="ECO:0000256" key="2">
    <source>
        <dbReference type="ARBA" id="ARBA00023002"/>
    </source>
</evidence>
<proteinExistence type="inferred from homology"/>
<protein>
    <submittedName>
        <fullName evidence="4">SDR family NAD(P)-dependent oxidoreductase</fullName>
    </submittedName>
</protein>
<dbReference type="InterPro" id="IPR051911">
    <property type="entry name" value="SDR_oxidoreductase"/>
</dbReference>
<comment type="similarity">
    <text evidence="1 3">Belongs to the short-chain dehydrogenases/reductases (SDR) family.</text>
</comment>
<reference evidence="4" key="1">
    <citation type="submission" date="2022-01" db="EMBL/GenBank/DDBJ databases">
        <title>Genome sequencing of Zunongwangia sp. M21534 genome.</title>
        <authorList>
            <person name="Chen Y."/>
            <person name="Dong C."/>
            <person name="Shao Z."/>
        </authorList>
    </citation>
    <scope>NUCLEOTIDE SEQUENCE</scope>
    <source>
        <strain evidence="4">MCCC M21534</strain>
    </source>
</reference>
<dbReference type="EMBL" id="JAKHSK010000020">
    <property type="protein sequence ID" value="MCL6219368.1"/>
    <property type="molecule type" value="Genomic_DNA"/>
</dbReference>
<dbReference type="InterPro" id="IPR002347">
    <property type="entry name" value="SDR_fam"/>
</dbReference>
<name>A0A9X1ZX84_9FLAO</name>
<comment type="caution">
    <text evidence="4">The sequence shown here is derived from an EMBL/GenBank/DDBJ whole genome shotgun (WGS) entry which is preliminary data.</text>
</comment>
<keyword evidence="2" id="KW-0560">Oxidoreductase</keyword>
<dbReference type="RefSeq" id="WP_249602091.1">
    <property type="nucleotide sequence ID" value="NZ_JAKHSK010000020.1"/>
</dbReference>
<dbReference type="PRINTS" id="PR00081">
    <property type="entry name" value="GDHRDH"/>
</dbReference>
<gene>
    <name evidence="4" type="ORF">L1967_13810</name>
</gene>
<dbReference type="AlphaFoldDB" id="A0A9X1ZX84"/>
<dbReference type="PANTHER" id="PTHR43976:SF16">
    <property type="entry name" value="SHORT-CHAIN DEHYDROGENASE_REDUCTASE FAMILY PROTEIN"/>
    <property type="match status" value="1"/>
</dbReference>
<dbReference type="InterPro" id="IPR020904">
    <property type="entry name" value="Sc_DH/Rdtase_CS"/>
</dbReference>
<dbReference type="SUPFAM" id="SSF51735">
    <property type="entry name" value="NAD(P)-binding Rossmann-fold domains"/>
    <property type="match status" value="1"/>
</dbReference>
<evidence type="ECO:0000313" key="5">
    <source>
        <dbReference type="Proteomes" id="UP001139521"/>
    </source>
</evidence>
<dbReference type="Gene3D" id="3.40.50.720">
    <property type="entry name" value="NAD(P)-binding Rossmann-like Domain"/>
    <property type="match status" value="1"/>
</dbReference>
<evidence type="ECO:0000313" key="4">
    <source>
        <dbReference type="EMBL" id="MCL6219368.1"/>
    </source>
</evidence>
<dbReference type="GO" id="GO:0016491">
    <property type="term" value="F:oxidoreductase activity"/>
    <property type="evidence" value="ECO:0007669"/>
    <property type="project" value="UniProtKB-KW"/>
</dbReference>
<accession>A0A9X1ZX84</accession>
<dbReference type="PANTHER" id="PTHR43976">
    <property type="entry name" value="SHORT CHAIN DEHYDROGENASE"/>
    <property type="match status" value="1"/>
</dbReference>
<dbReference type="CDD" id="cd05374">
    <property type="entry name" value="17beta-HSD-like_SDR_c"/>
    <property type="match status" value="1"/>
</dbReference>
<evidence type="ECO:0000256" key="1">
    <source>
        <dbReference type="ARBA" id="ARBA00006484"/>
    </source>
</evidence>
<dbReference type="PROSITE" id="PS00061">
    <property type="entry name" value="ADH_SHORT"/>
    <property type="match status" value="1"/>
</dbReference>
<keyword evidence="5" id="KW-1185">Reference proteome</keyword>
<sequence>MMSTENQKVWLITGTSKGLGLHLTKLLLSQGHKVIATSRTTDVLKKEITSFKENLFPIELDITSDTAVKQAIDESIEKLGRIDVIVNNAGYSLVGSMEEMTDAEFRATMDVNLFGTVNVIRNVMPHLRKQQSGHIINISSNAGYVGFGKAASYNAAKFGVIGLSEALAQEVKDFGIKVTVVAPGQFRTEFMNSINYVKNRIEVYGVDEAEKMWNQYSGQQQGDPEKLVNILVRITEMTQPPLHLLLGPDTYELVRQKRKEENAEFEQWKSLTLSTDFD</sequence>
<dbReference type="Proteomes" id="UP001139521">
    <property type="component" value="Unassembled WGS sequence"/>
</dbReference>
<organism evidence="4 5">
    <name type="scientific">Zunongwangia pacifica</name>
    <dbReference type="NCBI Taxonomy" id="2911062"/>
    <lineage>
        <taxon>Bacteria</taxon>
        <taxon>Pseudomonadati</taxon>
        <taxon>Bacteroidota</taxon>
        <taxon>Flavobacteriia</taxon>
        <taxon>Flavobacteriales</taxon>
        <taxon>Flavobacteriaceae</taxon>
        <taxon>Zunongwangia</taxon>
    </lineage>
</organism>